<evidence type="ECO:0000256" key="3">
    <source>
        <dbReference type="ARBA" id="ARBA00022729"/>
    </source>
</evidence>
<keyword evidence="3" id="KW-0732">Signal</keyword>
<organism evidence="4 5">
    <name type="scientific">Vibrio mediterranei</name>
    <dbReference type="NCBI Taxonomy" id="689"/>
    <lineage>
        <taxon>Bacteria</taxon>
        <taxon>Pseudomonadati</taxon>
        <taxon>Pseudomonadota</taxon>
        <taxon>Gammaproteobacteria</taxon>
        <taxon>Vibrionales</taxon>
        <taxon>Vibrionaceae</taxon>
        <taxon>Vibrio</taxon>
    </lineage>
</organism>
<dbReference type="EMBL" id="CP033578">
    <property type="protein sequence ID" value="AYV24288.1"/>
    <property type="molecule type" value="Genomic_DNA"/>
</dbReference>
<proteinExistence type="predicted"/>
<dbReference type="Proteomes" id="UP000279760">
    <property type="component" value="Chromosome 2"/>
</dbReference>
<dbReference type="AlphaFoldDB" id="A0A3G4VJW2"/>
<evidence type="ECO:0000256" key="1">
    <source>
        <dbReference type="ARBA" id="ARBA00003989"/>
    </source>
</evidence>
<evidence type="ECO:0000256" key="2">
    <source>
        <dbReference type="ARBA" id="ARBA00014024"/>
    </source>
</evidence>
<sequence length="164" mass="18471">MGANMKLLLLMSTVCLFASSVLGAGTNNGIENGAPLENGKKIEGQGDKLKVPFNDFSEVSGVIVDRTITRLGEDFYFFFSQQLNDRYPDLKENLTIKEIPTALSGSIIEVYHSRKAIYRTALSPGRRQAKDRANDALQVVGNYIIRWQAERLYMDTFDLEHDEF</sequence>
<dbReference type="Pfam" id="PF10627">
    <property type="entry name" value="CsgE"/>
    <property type="match status" value="1"/>
</dbReference>
<evidence type="ECO:0000313" key="5">
    <source>
        <dbReference type="Proteomes" id="UP000279760"/>
    </source>
</evidence>
<dbReference type="InterPro" id="IPR018900">
    <property type="entry name" value="Curli_CsgE"/>
</dbReference>
<evidence type="ECO:0000313" key="4">
    <source>
        <dbReference type="EMBL" id="AYV24288.1"/>
    </source>
</evidence>
<name>A0A3G4VJW2_9VIBR</name>
<comment type="function">
    <text evidence="1">May be involved in the biogenesis of curli organelles.</text>
</comment>
<protein>
    <recommendedName>
        <fullName evidence="2">Curli production assembly/transport component CsgE</fullName>
    </recommendedName>
</protein>
<accession>A0A3G4VJW2</accession>
<gene>
    <name evidence="4" type="ORF">ECB94_23805</name>
</gene>
<reference evidence="4 5" key="1">
    <citation type="submission" date="2018-11" db="EMBL/GenBank/DDBJ databases">
        <title>Complete Genome Sequence of Vbrio mediterranei 117-T6: a Potential Pathogen Bacteria Isolated from the Conchocelis of Pyropia.</title>
        <authorList>
            <person name="Liu Q."/>
        </authorList>
    </citation>
    <scope>NUCLEOTIDE SEQUENCE [LARGE SCALE GENOMIC DNA]</scope>
    <source>
        <strain evidence="4 5">117-T6</strain>
    </source>
</reference>